<accession>A0A8H7TWA0</accession>
<dbReference type="Pfam" id="PF24809">
    <property type="entry name" value="DUF7708"/>
    <property type="match status" value="1"/>
</dbReference>
<dbReference type="AlphaFoldDB" id="A0A8H7TWA0"/>
<evidence type="ECO:0000313" key="4">
    <source>
        <dbReference type="EMBL" id="KAF9759952.1"/>
    </source>
</evidence>
<dbReference type="InterPro" id="IPR056884">
    <property type="entry name" value="NPHP3-like_N"/>
</dbReference>
<proteinExistence type="predicted"/>
<dbReference type="InterPro" id="IPR027417">
    <property type="entry name" value="P-loop_NTPase"/>
</dbReference>
<dbReference type="PANTHER" id="PTHR10039">
    <property type="entry name" value="AMELOGENIN"/>
    <property type="match status" value="1"/>
</dbReference>
<reference evidence="4" key="1">
    <citation type="submission" date="2020-10" db="EMBL/GenBank/DDBJ databases">
        <title>High-Quality Genome Resource of Clonostachys rosea strain S41 by Oxford Nanopore Long-Read Sequencing.</title>
        <authorList>
            <person name="Wang H."/>
        </authorList>
    </citation>
    <scope>NUCLEOTIDE SEQUENCE</scope>
    <source>
        <strain evidence="4">S41</strain>
    </source>
</reference>
<evidence type="ECO:0000259" key="3">
    <source>
        <dbReference type="Pfam" id="PF24883"/>
    </source>
</evidence>
<dbReference type="Proteomes" id="UP000616885">
    <property type="component" value="Unassembled WGS sequence"/>
</dbReference>
<dbReference type="PANTHER" id="PTHR10039:SF14">
    <property type="entry name" value="NACHT DOMAIN-CONTAINING PROTEIN"/>
    <property type="match status" value="1"/>
</dbReference>
<protein>
    <recommendedName>
        <fullName evidence="6">NACHT domain-containing protein</fullName>
    </recommendedName>
</protein>
<gene>
    <name evidence="4" type="ORF">IM811_001646</name>
</gene>
<evidence type="ECO:0000313" key="5">
    <source>
        <dbReference type="Proteomes" id="UP000616885"/>
    </source>
</evidence>
<evidence type="ECO:0000259" key="2">
    <source>
        <dbReference type="Pfam" id="PF24809"/>
    </source>
</evidence>
<feature type="domain" description="Nephrocystin 3-like N-terminal" evidence="3">
    <location>
        <begin position="249"/>
        <end position="421"/>
    </location>
</feature>
<dbReference type="InterPro" id="IPR056125">
    <property type="entry name" value="DUF7708"/>
</dbReference>
<dbReference type="SUPFAM" id="SSF52540">
    <property type="entry name" value="P-loop containing nucleoside triphosphate hydrolases"/>
    <property type="match status" value="1"/>
</dbReference>
<evidence type="ECO:0008006" key="6">
    <source>
        <dbReference type="Google" id="ProtNLM"/>
    </source>
</evidence>
<sequence length="488" mass="56080">MAASIFRRAQDEFIKHLSQEEENDFKSTDLGTLHQVILKLQKEQQEKRAMKYMNRLDPFLKSMEKYGLVVDTFLNISNMVAFIWGPMKFILLTANMYADAFNAVLDAYQDIGEQIPLLTDFEIFASNTHMTEVLGLIYTDILEFHREALRFFRKSFWMKVFAATWRGFEKKVKHFAGNMSRHKQLIENRASIMEFQTIRAVQQKANDHLALTEKAQEEAHRASVKSWLSGFSNEGQQDFHRQERGLCPGSGRWLFGNPCFQRWLDVNYCDTPLIWLTGIPGASKTILASVVIDELISKAKSKDIAIAYFFCKYGDKSRNSFLALARSILIQLLPNTPDLLSYFYEKAAMSSDSVLSSPELAKDLLEILINNCAKNHTMFLVLDGIDECENQQRKEIACWFQAKSDALPAHEQQNFRCLFVSQDDGVSRKWFNQLPTITISHADSKGDIKDFATVWHKRIEDKFGLLRTPNLHIANIVSARSQGRSHLC</sequence>
<comment type="caution">
    <text evidence="4">The sequence shown here is derived from an EMBL/GenBank/DDBJ whole genome shotgun (WGS) entry which is preliminary data.</text>
</comment>
<dbReference type="Gene3D" id="3.40.50.300">
    <property type="entry name" value="P-loop containing nucleotide triphosphate hydrolases"/>
    <property type="match status" value="1"/>
</dbReference>
<evidence type="ECO:0000256" key="1">
    <source>
        <dbReference type="ARBA" id="ARBA00022737"/>
    </source>
</evidence>
<feature type="domain" description="DUF7708" evidence="2">
    <location>
        <begin position="56"/>
        <end position="194"/>
    </location>
</feature>
<keyword evidence="1" id="KW-0677">Repeat</keyword>
<dbReference type="EMBL" id="JADCTT010000001">
    <property type="protein sequence ID" value="KAF9759952.1"/>
    <property type="molecule type" value="Genomic_DNA"/>
</dbReference>
<dbReference type="Pfam" id="PF24883">
    <property type="entry name" value="NPHP3_N"/>
    <property type="match status" value="1"/>
</dbReference>
<name>A0A8H7TWA0_BIOOC</name>
<organism evidence="4 5">
    <name type="scientific">Bionectria ochroleuca</name>
    <name type="common">Gliocladium roseum</name>
    <dbReference type="NCBI Taxonomy" id="29856"/>
    <lineage>
        <taxon>Eukaryota</taxon>
        <taxon>Fungi</taxon>
        <taxon>Dikarya</taxon>
        <taxon>Ascomycota</taxon>
        <taxon>Pezizomycotina</taxon>
        <taxon>Sordariomycetes</taxon>
        <taxon>Hypocreomycetidae</taxon>
        <taxon>Hypocreales</taxon>
        <taxon>Bionectriaceae</taxon>
        <taxon>Clonostachys</taxon>
    </lineage>
</organism>